<dbReference type="CDD" id="cd08946">
    <property type="entry name" value="SDR_e"/>
    <property type="match status" value="1"/>
</dbReference>
<proteinExistence type="predicted"/>
<evidence type="ECO:0000313" key="3">
    <source>
        <dbReference type="Proteomes" id="UP001595904"/>
    </source>
</evidence>
<sequence length="294" mass="32592">MHRVVISGVTGHLGRELALQLAQADIEVHGLTRQAAATSFPEITNIHRIDGRTEPLVTLFQQIKPTAVIHLAALARREHRLEDIAAFNHTNILFGTQLLEAARQSDCYSFITAGSYLQYSATGEYRPFNLYSATKQAFECVLRYYVDACEFAASVLTLCNVYGELDPRPTLITDMAAACSQRRSITMHGAEAWIDPIHVSDAASAFVQALLLMNDSAAHTGDLRHYSVTCGRDVSSSELAMLFERITGHSLSIDGDNKRASRRLKPWRGALVPGWTPRVSLEEGLARVLRHQFK</sequence>
<dbReference type="SUPFAM" id="SSF51735">
    <property type="entry name" value="NAD(P)-binding Rossmann-fold domains"/>
    <property type="match status" value="1"/>
</dbReference>
<accession>A0ABV8T3A5</accession>
<dbReference type="PANTHER" id="PTHR43245">
    <property type="entry name" value="BIFUNCTIONAL POLYMYXIN RESISTANCE PROTEIN ARNA"/>
    <property type="match status" value="1"/>
</dbReference>
<dbReference type="EMBL" id="JBHSDU010000015">
    <property type="protein sequence ID" value="MFC4313707.1"/>
    <property type="molecule type" value="Genomic_DNA"/>
</dbReference>
<gene>
    <name evidence="2" type="ORF">ACFPN2_31830</name>
</gene>
<evidence type="ECO:0000259" key="1">
    <source>
        <dbReference type="Pfam" id="PF01370"/>
    </source>
</evidence>
<dbReference type="InterPro" id="IPR036291">
    <property type="entry name" value="NAD(P)-bd_dom_sf"/>
</dbReference>
<dbReference type="Gene3D" id="3.40.50.720">
    <property type="entry name" value="NAD(P)-binding Rossmann-like Domain"/>
    <property type="match status" value="1"/>
</dbReference>
<dbReference type="RefSeq" id="WP_380604263.1">
    <property type="nucleotide sequence ID" value="NZ_JBHSDU010000015.1"/>
</dbReference>
<organism evidence="2 3">
    <name type="scientific">Steroidobacter flavus</name>
    <dbReference type="NCBI Taxonomy" id="1842136"/>
    <lineage>
        <taxon>Bacteria</taxon>
        <taxon>Pseudomonadati</taxon>
        <taxon>Pseudomonadota</taxon>
        <taxon>Gammaproteobacteria</taxon>
        <taxon>Steroidobacterales</taxon>
        <taxon>Steroidobacteraceae</taxon>
        <taxon>Steroidobacter</taxon>
    </lineage>
</organism>
<evidence type="ECO:0000313" key="2">
    <source>
        <dbReference type="EMBL" id="MFC4313707.1"/>
    </source>
</evidence>
<dbReference type="InterPro" id="IPR001509">
    <property type="entry name" value="Epimerase_deHydtase"/>
</dbReference>
<name>A0ABV8T3A5_9GAMM</name>
<dbReference type="Pfam" id="PF01370">
    <property type="entry name" value="Epimerase"/>
    <property type="match status" value="1"/>
</dbReference>
<reference evidence="3" key="1">
    <citation type="journal article" date="2019" name="Int. J. Syst. Evol. Microbiol.">
        <title>The Global Catalogue of Microorganisms (GCM) 10K type strain sequencing project: providing services to taxonomists for standard genome sequencing and annotation.</title>
        <authorList>
            <consortium name="The Broad Institute Genomics Platform"/>
            <consortium name="The Broad Institute Genome Sequencing Center for Infectious Disease"/>
            <person name="Wu L."/>
            <person name="Ma J."/>
        </authorList>
    </citation>
    <scope>NUCLEOTIDE SEQUENCE [LARGE SCALE GENOMIC DNA]</scope>
    <source>
        <strain evidence="3">CGMCC 1.10759</strain>
    </source>
</reference>
<dbReference type="InterPro" id="IPR050177">
    <property type="entry name" value="Lipid_A_modif_metabolic_enz"/>
</dbReference>
<keyword evidence="3" id="KW-1185">Reference proteome</keyword>
<protein>
    <submittedName>
        <fullName evidence="2">NAD-dependent epimerase/dehydratase family protein</fullName>
    </submittedName>
</protein>
<comment type="caution">
    <text evidence="2">The sequence shown here is derived from an EMBL/GenBank/DDBJ whole genome shotgun (WGS) entry which is preliminary data.</text>
</comment>
<dbReference type="Proteomes" id="UP001595904">
    <property type="component" value="Unassembled WGS sequence"/>
</dbReference>
<feature type="domain" description="NAD-dependent epimerase/dehydratase" evidence="1">
    <location>
        <begin position="4"/>
        <end position="211"/>
    </location>
</feature>